<feature type="transmembrane region" description="Helical" evidence="1">
    <location>
        <begin position="146"/>
        <end position="168"/>
    </location>
</feature>
<evidence type="ECO:0008006" key="4">
    <source>
        <dbReference type="Google" id="ProtNLM"/>
    </source>
</evidence>
<feature type="transmembrane region" description="Helical" evidence="1">
    <location>
        <begin position="89"/>
        <end position="113"/>
    </location>
</feature>
<organism evidence="2 3">
    <name type="scientific">Helicoverpa armigera</name>
    <name type="common">Cotton bollworm</name>
    <name type="synonym">Heliothis armigera</name>
    <dbReference type="NCBI Taxonomy" id="29058"/>
    <lineage>
        <taxon>Eukaryota</taxon>
        <taxon>Metazoa</taxon>
        <taxon>Ecdysozoa</taxon>
        <taxon>Arthropoda</taxon>
        <taxon>Hexapoda</taxon>
        <taxon>Insecta</taxon>
        <taxon>Pterygota</taxon>
        <taxon>Neoptera</taxon>
        <taxon>Endopterygota</taxon>
        <taxon>Lepidoptera</taxon>
        <taxon>Glossata</taxon>
        <taxon>Ditrysia</taxon>
        <taxon>Noctuoidea</taxon>
        <taxon>Noctuidae</taxon>
        <taxon>Heliothinae</taxon>
        <taxon>Helicoverpa</taxon>
    </lineage>
</organism>
<keyword evidence="1" id="KW-0472">Membrane</keyword>
<name>A0A2W1BV25_HELAM</name>
<sequence length="261" mass="30837">MKMKIICNTIKKYFSKPVMKKLIDKDLQSMLLPINLMQNILLSPQYRIKDNLIKTNTLTAILVSFCGVMISIFAFLLRICLTSEAIKQYYSSLYIVSKIELVLYSTGFIINYISVLRSNKNVLFILKVQDIHRFVNDGIYLKRLIVCNWISVILIFSFDFTIIIYAWVKLELRFYNLICGVSVICFDINFIYAIIFLKLLRNQAELWNIRLKNFSGQSNGESVCRSMFEAYDNILKCYEMYKDYFQQNVCNFNHQRVIFVY</sequence>
<dbReference type="Proteomes" id="UP000249218">
    <property type="component" value="Unassembled WGS sequence"/>
</dbReference>
<reference evidence="2 3" key="1">
    <citation type="journal article" date="2017" name="BMC Biol.">
        <title>Genomic innovations, transcriptional plasticity and gene loss underlying the evolution and divergence of two highly polyphagous and invasive Helicoverpa pest species.</title>
        <authorList>
            <person name="Pearce S.L."/>
            <person name="Clarke D.F."/>
            <person name="East P.D."/>
            <person name="Elfekih S."/>
            <person name="Gordon K.H."/>
            <person name="Jermiin L.S."/>
            <person name="McGaughran A."/>
            <person name="Oakeshott J.G."/>
            <person name="Papanikolaou A."/>
            <person name="Perera O.P."/>
            <person name="Rane R.V."/>
            <person name="Richards S."/>
            <person name="Tay W.T."/>
            <person name="Walsh T.K."/>
            <person name="Anderson A."/>
            <person name="Anderson C.J."/>
            <person name="Asgari S."/>
            <person name="Board P.G."/>
            <person name="Bretschneider A."/>
            <person name="Campbell P.M."/>
            <person name="Chertemps T."/>
            <person name="Christeller J.T."/>
            <person name="Coppin C.W."/>
            <person name="Downes S.J."/>
            <person name="Duan G."/>
            <person name="Farnsworth C.A."/>
            <person name="Good R.T."/>
            <person name="Han L.B."/>
            <person name="Han Y.C."/>
            <person name="Hatje K."/>
            <person name="Horne I."/>
            <person name="Huang Y.P."/>
            <person name="Hughes D.S."/>
            <person name="Jacquin-Joly E."/>
            <person name="James W."/>
            <person name="Jhangiani S."/>
            <person name="Kollmar M."/>
            <person name="Kuwar S.S."/>
            <person name="Li S."/>
            <person name="Liu N.Y."/>
            <person name="Maibeche M.T."/>
            <person name="Miller J.R."/>
            <person name="Montagne N."/>
            <person name="Perry T."/>
            <person name="Qu J."/>
            <person name="Song S.V."/>
            <person name="Sutton G.G."/>
            <person name="Vogel H."/>
            <person name="Walenz B.P."/>
            <person name="Xu W."/>
            <person name="Zhang H.J."/>
            <person name="Zou Z."/>
            <person name="Batterham P."/>
            <person name="Edwards O.R."/>
            <person name="Feyereisen R."/>
            <person name="Gibbs R.A."/>
            <person name="Heckel D.G."/>
            <person name="McGrath A."/>
            <person name="Robin C."/>
            <person name="Scherer S.E."/>
            <person name="Worley K.C."/>
            <person name="Wu Y.D."/>
        </authorList>
    </citation>
    <scope>NUCLEOTIDE SEQUENCE [LARGE SCALE GENOMIC DNA]</scope>
    <source>
        <strain evidence="2">Harm_GR_Male_#8</strain>
        <tissue evidence="2">Whole organism</tissue>
    </source>
</reference>
<dbReference type="EMBL" id="KZ149937">
    <property type="protein sequence ID" value="PZC77047.1"/>
    <property type="molecule type" value="Genomic_DNA"/>
</dbReference>
<evidence type="ECO:0000313" key="2">
    <source>
        <dbReference type="EMBL" id="PZC77047.1"/>
    </source>
</evidence>
<gene>
    <name evidence="2" type="primary">HaOG200696</name>
    <name evidence="2" type="ORF">B5X24_HaOG200696</name>
</gene>
<feature type="transmembrane region" description="Helical" evidence="1">
    <location>
        <begin position="174"/>
        <end position="200"/>
    </location>
</feature>
<accession>A0A2W1BV25</accession>
<dbReference type="OrthoDB" id="7490805at2759"/>
<keyword evidence="3" id="KW-1185">Reference proteome</keyword>
<feature type="transmembrane region" description="Helical" evidence="1">
    <location>
        <begin position="57"/>
        <end position="77"/>
    </location>
</feature>
<evidence type="ECO:0000313" key="3">
    <source>
        <dbReference type="Proteomes" id="UP000249218"/>
    </source>
</evidence>
<proteinExistence type="predicted"/>
<evidence type="ECO:0000256" key="1">
    <source>
        <dbReference type="SAM" id="Phobius"/>
    </source>
</evidence>
<keyword evidence="1" id="KW-0812">Transmembrane</keyword>
<dbReference type="AlphaFoldDB" id="A0A2W1BV25"/>
<protein>
    <recommendedName>
        <fullName evidence="4">Gustatory receptor</fullName>
    </recommendedName>
</protein>
<keyword evidence="1" id="KW-1133">Transmembrane helix</keyword>